<keyword evidence="1" id="KW-1003">Cell membrane</keyword>
<dbReference type="SUPFAM" id="SSF53955">
    <property type="entry name" value="Lysozyme-like"/>
    <property type="match status" value="1"/>
</dbReference>
<evidence type="ECO:0000256" key="10">
    <source>
        <dbReference type="SAM" id="Phobius"/>
    </source>
</evidence>
<name>A0A8E0ISP9_LACPA</name>
<evidence type="ECO:0000256" key="3">
    <source>
        <dbReference type="ARBA" id="ARBA00022679"/>
    </source>
</evidence>
<evidence type="ECO:0000256" key="1">
    <source>
        <dbReference type="ARBA" id="ARBA00022475"/>
    </source>
</evidence>
<evidence type="ECO:0000259" key="11">
    <source>
        <dbReference type="Pfam" id="PF00912"/>
    </source>
</evidence>
<keyword evidence="8 10" id="KW-0472">Membrane</keyword>
<evidence type="ECO:0000256" key="2">
    <source>
        <dbReference type="ARBA" id="ARBA00022676"/>
    </source>
</evidence>
<dbReference type="Proteomes" id="UP000014252">
    <property type="component" value="Unassembled WGS sequence"/>
</dbReference>
<keyword evidence="9" id="KW-0961">Cell wall biogenesis/degradation</keyword>
<protein>
    <recommendedName>
        <fullName evidence="11">Glycosyl transferase family 51 domain-containing protein</fullName>
    </recommendedName>
</protein>
<dbReference type="GO" id="GO:0009252">
    <property type="term" value="P:peptidoglycan biosynthetic process"/>
    <property type="evidence" value="ECO:0007669"/>
    <property type="project" value="UniProtKB-KW"/>
</dbReference>
<dbReference type="GO" id="GO:0008955">
    <property type="term" value="F:peptidoglycan glycosyltransferase activity"/>
    <property type="evidence" value="ECO:0007669"/>
    <property type="project" value="TreeGrafter"/>
</dbReference>
<keyword evidence="4 10" id="KW-0812">Transmembrane</keyword>
<dbReference type="PANTHER" id="PTHR32282:SF32">
    <property type="entry name" value="PENICILLIN-BINDING PROTEIN 2A"/>
    <property type="match status" value="1"/>
</dbReference>
<evidence type="ECO:0000256" key="7">
    <source>
        <dbReference type="ARBA" id="ARBA00022989"/>
    </source>
</evidence>
<keyword evidence="6" id="KW-0573">Peptidoglycan synthesis</keyword>
<gene>
    <name evidence="12" type="ORF">Lpp71_06917</name>
</gene>
<dbReference type="GO" id="GO:0071555">
    <property type="term" value="P:cell wall organization"/>
    <property type="evidence" value="ECO:0007669"/>
    <property type="project" value="UniProtKB-KW"/>
</dbReference>
<organism evidence="12 13">
    <name type="scientific">Lacticaseibacillus paracasei subsp. paracasei Lpp71</name>
    <dbReference type="NCBI Taxonomy" id="1256207"/>
    <lineage>
        <taxon>Bacteria</taxon>
        <taxon>Bacillati</taxon>
        <taxon>Bacillota</taxon>
        <taxon>Bacilli</taxon>
        <taxon>Lactobacillales</taxon>
        <taxon>Lactobacillaceae</taxon>
        <taxon>Lacticaseibacillus</taxon>
    </lineage>
</organism>
<dbReference type="Gene3D" id="1.10.3810.10">
    <property type="entry name" value="Biosynthetic peptidoglycan transglycosylase-like"/>
    <property type="match status" value="1"/>
</dbReference>
<dbReference type="InterPro" id="IPR001264">
    <property type="entry name" value="Glyco_trans_51"/>
</dbReference>
<keyword evidence="7 10" id="KW-1133">Transmembrane helix</keyword>
<evidence type="ECO:0000256" key="6">
    <source>
        <dbReference type="ARBA" id="ARBA00022984"/>
    </source>
</evidence>
<evidence type="ECO:0000313" key="13">
    <source>
        <dbReference type="Proteomes" id="UP000014252"/>
    </source>
</evidence>
<dbReference type="GO" id="GO:0030288">
    <property type="term" value="C:outer membrane-bounded periplasmic space"/>
    <property type="evidence" value="ECO:0007669"/>
    <property type="project" value="TreeGrafter"/>
</dbReference>
<proteinExistence type="predicted"/>
<feature type="transmembrane region" description="Helical" evidence="10">
    <location>
        <begin position="56"/>
        <end position="80"/>
    </location>
</feature>
<evidence type="ECO:0000256" key="5">
    <source>
        <dbReference type="ARBA" id="ARBA00022960"/>
    </source>
</evidence>
<dbReference type="InterPro" id="IPR050396">
    <property type="entry name" value="Glycosyltr_51/Transpeptidase"/>
</dbReference>
<dbReference type="Pfam" id="PF00912">
    <property type="entry name" value="Transgly"/>
    <property type="match status" value="1"/>
</dbReference>
<feature type="non-terminal residue" evidence="12">
    <location>
        <position position="242"/>
    </location>
</feature>
<keyword evidence="5" id="KW-0133">Cell shape</keyword>
<dbReference type="InterPro" id="IPR036950">
    <property type="entry name" value="PBP_transglycosylase"/>
</dbReference>
<keyword evidence="2" id="KW-0328">Glycosyltransferase</keyword>
<dbReference type="PANTHER" id="PTHR32282">
    <property type="entry name" value="BINDING PROTEIN TRANSPEPTIDASE, PUTATIVE-RELATED"/>
    <property type="match status" value="1"/>
</dbReference>
<dbReference type="EMBL" id="ANKD01000325">
    <property type="protein sequence ID" value="EPC74773.1"/>
    <property type="molecule type" value="Genomic_DNA"/>
</dbReference>
<evidence type="ECO:0000313" key="12">
    <source>
        <dbReference type="EMBL" id="EPC74773.1"/>
    </source>
</evidence>
<evidence type="ECO:0000256" key="9">
    <source>
        <dbReference type="ARBA" id="ARBA00023316"/>
    </source>
</evidence>
<dbReference type="InterPro" id="IPR023346">
    <property type="entry name" value="Lysozyme-like_dom_sf"/>
</dbReference>
<reference evidence="12 13" key="1">
    <citation type="journal article" date="2013" name="PLoS ONE">
        <title>Lactobacillus paracasei comparative genomics: towards species pan-genome definition and exploitation of diversity.</title>
        <authorList>
            <person name="Smokvina T."/>
            <person name="Wels M."/>
            <person name="Polka J."/>
            <person name="Chervaux C."/>
            <person name="Brisse S."/>
            <person name="Boekhorst J."/>
            <person name="van Hylckama Vlieg J.E."/>
            <person name="Siezen R.J."/>
        </authorList>
    </citation>
    <scope>NUCLEOTIDE SEQUENCE [LARGE SCALE GENOMIC DNA]</scope>
    <source>
        <strain evidence="12 13">Lpp71</strain>
    </source>
</reference>
<feature type="domain" description="Glycosyl transferase family 51" evidence="11">
    <location>
        <begin position="117"/>
        <end position="242"/>
    </location>
</feature>
<evidence type="ECO:0000256" key="4">
    <source>
        <dbReference type="ARBA" id="ARBA00022692"/>
    </source>
</evidence>
<accession>A0A8E0ISP9</accession>
<dbReference type="GO" id="GO:0008360">
    <property type="term" value="P:regulation of cell shape"/>
    <property type="evidence" value="ECO:0007669"/>
    <property type="project" value="UniProtKB-KW"/>
</dbReference>
<evidence type="ECO:0000256" key="8">
    <source>
        <dbReference type="ARBA" id="ARBA00023136"/>
    </source>
</evidence>
<comment type="caution">
    <text evidence="12">The sequence shown here is derived from an EMBL/GenBank/DDBJ whole genome shotgun (WGS) entry which is preliminary data.</text>
</comment>
<sequence>MKKFFDRVKTLGTRFRHWFTAFVTRRPDSEAETTNLTGKEAVVFYGNVTLQSIKTIVYYLLGVLGIATVFGLGLFGGYFVSIIDATPIPTEAAMKATLSNTSRTSSMYFAHNVKLSNVKSDLVSTKVDLNEMSPWLTKAIVATEDEDFYRHDGVVPKAVIRAFFSDLTGMGNQTGGSTLTQQVVKMMFLSSETTFKRKAAEIMLARRLNNHFSKDQILATYLNVATLGRNNKGQNIAGVEAA</sequence>
<dbReference type="AlphaFoldDB" id="A0A8E0ISP9"/>
<keyword evidence="3" id="KW-0808">Transferase</keyword>